<name>A0A345NQ54_9MICO</name>
<dbReference type="RefSeq" id="WP_114929262.1">
    <property type="nucleotide sequence ID" value="NZ_CP031229.1"/>
</dbReference>
<dbReference type="AlphaFoldDB" id="A0A345NQ54"/>
<evidence type="ECO:0000313" key="2">
    <source>
        <dbReference type="EMBL" id="AXH97162.1"/>
    </source>
</evidence>
<keyword evidence="3" id="KW-1185">Reference proteome</keyword>
<dbReference type="KEGG" id="orn:DV701_14485"/>
<dbReference type="EMBL" id="CP031229">
    <property type="protein sequence ID" value="AXH97162.1"/>
    <property type="molecule type" value="Genomic_DNA"/>
</dbReference>
<sequence>MSTVVEQPGGGITEAGRGGRGWLMAGIGLGAAALIGGGAYAAVHFLGSTGDQPDTVLPGDAAAYLRVDLDPSVGQKVAAVRFFQGLDPQAQARLESGEWREYVWEKLTEDGDVPADLDYATDIEPWLGDRAGVAVLPNGEEEPLVAVAMQVKDGEKALATLDKIKASSAAADTPADEQFGYYLDGDYVVLAKADQVEQVRAAAEQGTLEDQEAFTSDMDDLGDAGVASFWMDVAKVAELEDVALDEAAELGAGGAVTSGLTDEQKAMLSGRAAGALRLSPDAVEIHGLSHGYGGFSMPTADGAQLVLDLPADTAAAFSLENGADWVQAVWDLYSSVDEDGVDSLVEEASAQGFTLPEDLKTVLGSSLVLSVGPGMVEAVEGMSQTETSLPQLPVAYRVQTDADRFSTLLQDLGLPPNELAQRTDDGVLTLGLAQDYVDGVAAPQSRLGDDATFGAAVADADEAASVLFVNINEYEDRYLPMVEDEDARSALERLAAVGWSTEVTGADTSRFTLRFVADGE</sequence>
<keyword evidence="1" id="KW-0472">Membrane</keyword>
<feature type="transmembrane region" description="Helical" evidence="1">
    <location>
        <begin position="21"/>
        <end position="43"/>
    </location>
</feature>
<protein>
    <submittedName>
        <fullName evidence="2">DUF3352 domain-containing protein</fullName>
    </submittedName>
</protein>
<evidence type="ECO:0000256" key="1">
    <source>
        <dbReference type="SAM" id="Phobius"/>
    </source>
</evidence>
<organism evidence="2 3">
    <name type="scientific">Ornithinimicrobium avium</name>
    <dbReference type="NCBI Taxonomy" id="2283195"/>
    <lineage>
        <taxon>Bacteria</taxon>
        <taxon>Bacillati</taxon>
        <taxon>Actinomycetota</taxon>
        <taxon>Actinomycetes</taxon>
        <taxon>Micrococcales</taxon>
        <taxon>Ornithinimicrobiaceae</taxon>
        <taxon>Ornithinimicrobium</taxon>
    </lineage>
</organism>
<dbReference type="InterPro" id="IPR021787">
    <property type="entry name" value="DUF3352"/>
</dbReference>
<reference evidence="2 3" key="1">
    <citation type="submission" date="2018-07" db="EMBL/GenBank/DDBJ databases">
        <title>Complete genome sequencing of Ornithinimicrobium sp. AMA3305.</title>
        <authorList>
            <person name="Bae J.-W."/>
        </authorList>
    </citation>
    <scope>NUCLEOTIDE SEQUENCE [LARGE SCALE GENOMIC DNA]</scope>
    <source>
        <strain evidence="2 3">AMA3305</strain>
    </source>
</reference>
<dbReference type="Proteomes" id="UP000253790">
    <property type="component" value="Chromosome"/>
</dbReference>
<accession>A0A345NQ54</accession>
<dbReference type="OrthoDB" id="5241887at2"/>
<keyword evidence="1" id="KW-1133">Transmembrane helix</keyword>
<keyword evidence="1" id="KW-0812">Transmembrane</keyword>
<proteinExistence type="predicted"/>
<gene>
    <name evidence="2" type="ORF">DV701_14485</name>
</gene>
<dbReference type="Pfam" id="PF11832">
    <property type="entry name" value="DUF3352"/>
    <property type="match status" value="1"/>
</dbReference>
<evidence type="ECO:0000313" key="3">
    <source>
        <dbReference type="Proteomes" id="UP000253790"/>
    </source>
</evidence>